<gene>
    <name evidence="3" type="primary">WBGene00278701</name>
</gene>
<dbReference type="InterPro" id="IPR014729">
    <property type="entry name" value="Rossmann-like_a/b/a_fold"/>
</dbReference>
<dbReference type="InterPro" id="IPR004821">
    <property type="entry name" value="Cyt_trans-like"/>
</dbReference>
<dbReference type="AlphaFoldDB" id="A0A2A6C407"/>
<proteinExistence type="predicted"/>
<evidence type="ECO:0000256" key="2">
    <source>
        <dbReference type="ARBA" id="ARBA00026101"/>
    </source>
</evidence>
<protein>
    <recommendedName>
        <fullName evidence="2">choline-phosphate cytidylyltransferase</fullName>
        <ecNumber evidence="2">2.7.7.15</ecNumber>
    </recommendedName>
</protein>
<dbReference type="PANTHER" id="PTHR10739">
    <property type="entry name" value="CYTIDYLYLTRANSFERASE"/>
    <property type="match status" value="1"/>
</dbReference>
<evidence type="ECO:0000256" key="1">
    <source>
        <dbReference type="ARBA" id="ARBA00025706"/>
    </source>
</evidence>
<dbReference type="PANTHER" id="PTHR10739:SF13">
    <property type="entry name" value="CHOLINE-PHOSPHATE CYTIDYLYLTRANSFERASE"/>
    <property type="match status" value="1"/>
</dbReference>
<dbReference type="Pfam" id="PF01467">
    <property type="entry name" value="CTP_transf_like"/>
    <property type="match status" value="1"/>
</dbReference>
<dbReference type="OrthoDB" id="17102at2759"/>
<dbReference type="GO" id="GO:0031210">
    <property type="term" value="F:phosphatidylcholine binding"/>
    <property type="evidence" value="ECO:0000318"/>
    <property type="project" value="GO_Central"/>
</dbReference>
<dbReference type="Proteomes" id="UP000005239">
    <property type="component" value="Unassembled WGS sequence"/>
</dbReference>
<accession>A0A2A6C407</accession>
<keyword evidence="4" id="KW-1185">Reference proteome</keyword>
<comment type="pathway">
    <text evidence="1">Phospholipid metabolism; phosphatidylcholine biosynthesis; phosphatidylcholine from phosphocholine: step 1/2.</text>
</comment>
<dbReference type="EC" id="2.7.7.15" evidence="2"/>
<reference evidence="3" key="2">
    <citation type="submission" date="2022-06" db="UniProtKB">
        <authorList>
            <consortium name="EnsemblMetazoa"/>
        </authorList>
    </citation>
    <scope>IDENTIFICATION</scope>
    <source>
        <strain evidence="3">PS312</strain>
    </source>
</reference>
<dbReference type="GO" id="GO:0004105">
    <property type="term" value="F:choline-phosphate cytidylyltransferase activity"/>
    <property type="evidence" value="ECO:0000318"/>
    <property type="project" value="GO_Central"/>
</dbReference>
<organism evidence="3 4">
    <name type="scientific">Pristionchus pacificus</name>
    <name type="common">Parasitic nematode worm</name>
    <dbReference type="NCBI Taxonomy" id="54126"/>
    <lineage>
        <taxon>Eukaryota</taxon>
        <taxon>Metazoa</taxon>
        <taxon>Ecdysozoa</taxon>
        <taxon>Nematoda</taxon>
        <taxon>Chromadorea</taxon>
        <taxon>Rhabditida</taxon>
        <taxon>Rhabditina</taxon>
        <taxon>Diplogasteromorpha</taxon>
        <taxon>Diplogasteroidea</taxon>
        <taxon>Neodiplogasteridae</taxon>
        <taxon>Pristionchus</taxon>
    </lineage>
</organism>
<dbReference type="Gene3D" id="3.40.50.620">
    <property type="entry name" value="HUPs"/>
    <property type="match status" value="1"/>
</dbReference>
<evidence type="ECO:0000313" key="3">
    <source>
        <dbReference type="EnsemblMetazoa" id="PPA40332.1"/>
    </source>
</evidence>
<dbReference type="NCBIfam" id="TIGR00125">
    <property type="entry name" value="cyt_tran_rel"/>
    <property type="match status" value="1"/>
</dbReference>
<sequence length="184" mass="20677">MVVETSFEPITLTQAKSGKITRVLRVYADGVFDLLHFGHIEYLNQIKESFPNCSIVAGIIPDAEVLRYKGAPPVLTAEERGRSLIATRLVDEINYGVTFHPSIRLLDSLKIDLCAHDSNPYPAPGIEDVYDKLRVADRFLETRRTEGICTTDIIGRIVNDYKRYSTRMGAKGEDFTISKNDLLV</sequence>
<dbReference type="EnsemblMetazoa" id="PPA40332.1">
    <property type="protein sequence ID" value="PPA40332.1"/>
    <property type="gene ID" value="WBGene00278701"/>
</dbReference>
<name>A0A2A6C407_PRIPA</name>
<dbReference type="InterPro" id="IPR045049">
    <property type="entry name" value="Pcy1-like"/>
</dbReference>
<reference evidence="4" key="1">
    <citation type="journal article" date="2008" name="Nat. Genet.">
        <title>The Pristionchus pacificus genome provides a unique perspective on nematode lifestyle and parasitism.</title>
        <authorList>
            <person name="Dieterich C."/>
            <person name="Clifton S.W."/>
            <person name="Schuster L.N."/>
            <person name="Chinwalla A."/>
            <person name="Delehaunty K."/>
            <person name="Dinkelacker I."/>
            <person name="Fulton L."/>
            <person name="Fulton R."/>
            <person name="Godfrey J."/>
            <person name="Minx P."/>
            <person name="Mitreva M."/>
            <person name="Roeseler W."/>
            <person name="Tian H."/>
            <person name="Witte H."/>
            <person name="Yang S.P."/>
            <person name="Wilson R.K."/>
            <person name="Sommer R.J."/>
        </authorList>
    </citation>
    <scope>NUCLEOTIDE SEQUENCE [LARGE SCALE GENOMIC DNA]</scope>
    <source>
        <strain evidence="4">PS312</strain>
    </source>
</reference>
<evidence type="ECO:0000313" key="4">
    <source>
        <dbReference type="Proteomes" id="UP000005239"/>
    </source>
</evidence>
<accession>A0A8R1UTS0</accession>
<dbReference type="SUPFAM" id="SSF52374">
    <property type="entry name" value="Nucleotidylyl transferase"/>
    <property type="match status" value="1"/>
</dbReference>